<dbReference type="SUPFAM" id="SSF52540">
    <property type="entry name" value="P-loop containing nucleoside triphosphate hydrolases"/>
    <property type="match status" value="1"/>
</dbReference>
<evidence type="ECO:0000313" key="1">
    <source>
        <dbReference type="EMBL" id="CAG8587309.1"/>
    </source>
</evidence>
<dbReference type="AlphaFoldDB" id="A0A9N9G9T0"/>
<dbReference type="Proteomes" id="UP000789572">
    <property type="component" value="Unassembled WGS sequence"/>
</dbReference>
<name>A0A9N9G9T0_9GLOM</name>
<dbReference type="EMBL" id="CAJVPJ010001343">
    <property type="protein sequence ID" value="CAG8587309.1"/>
    <property type="molecule type" value="Genomic_DNA"/>
</dbReference>
<gene>
    <name evidence="1" type="ORF">POCULU_LOCUS6790</name>
</gene>
<reference evidence="1" key="1">
    <citation type="submission" date="2021-06" db="EMBL/GenBank/DDBJ databases">
        <authorList>
            <person name="Kallberg Y."/>
            <person name="Tangrot J."/>
            <person name="Rosling A."/>
        </authorList>
    </citation>
    <scope>NUCLEOTIDE SEQUENCE</scope>
    <source>
        <strain evidence="1">IA702</strain>
    </source>
</reference>
<accession>A0A9N9G9T0</accession>
<comment type="caution">
    <text evidence="1">The sequence shown here is derived from an EMBL/GenBank/DDBJ whole genome shotgun (WGS) entry which is preliminary data.</text>
</comment>
<evidence type="ECO:0000313" key="2">
    <source>
        <dbReference type="Proteomes" id="UP000789572"/>
    </source>
</evidence>
<dbReference type="InterPro" id="IPR027417">
    <property type="entry name" value="P-loop_NTPase"/>
</dbReference>
<keyword evidence="2" id="KW-1185">Reference proteome</keyword>
<protein>
    <submittedName>
        <fullName evidence="1">2096_t:CDS:1</fullName>
    </submittedName>
</protein>
<dbReference type="OrthoDB" id="26525at2759"/>
<sequence length="95" mass="10738">MKDDLSNKLDLASTHRVIPLKRTQEYVSRILGNDYAVHEVSAKDDKGIEELFLQITRALVDRKNNRDGRPPIHVNPVYVAIDDSQQTTDATCCNS</sequence>
<organism evidence="1 2">
    <name type="scientific">Paraglomus occultum</name>
    <dbReference type="NCBI Taxonomy" id="144539"/>
    <lineage>
        <taxon>Eukaryota</taxon>
        <taxon>Fungi</taxon>
        <taxon>Fungi incertae sedis</taxon>
        <taxon>Mucoromycota</taxon>
        <taxon>Glomeromycotina</taxon>
        <taxon>Glomeromycetes</taxon>
        <taxon>Paraglomerales</taxon>
        <taxon>Paraglomeraceae</taxon>
        <taxon>Paraglomus</taxon>
    </lineage>
</organism>
<proteinExistence type="predicted"/>
<dbReference type="Gene3D" id="3.40.50.300">
    <property type="entry name" value="P-loop containing nucleotide triphosphate hydrolases"/>
    <property type="match status" value="1"/>
</dbReference>